<reference evidence="1" key="1">
    <citation type="submission" date="2019-02" db="EMBL/GenBank/DDBJ databases">
        <authorList>
            <person name="Gruber-Vodicka R. H."/>
            <person name="Seah K. B. B."/>
        </authorList>
    </citation>
    <scope>NUCLEOTIDE SEQUENCE</scope>
    <source>
        <strain evidence="1">BECK_DK47</strain>
    </source>
</reference>
<name>A0A450SAB5_9GAMM</name>
<organism evidence="1">
    <name type="scientific">Candidatus Kentrum sp. DK</name>
    <dbReference type="NCBI Taxonomy" id="2126562"/>
    <lineage>
        <taxon>Bacteria</taxon>
        <taxon>Pseudomonadati</taxon>
        <taxon>Pseudomonadota</taxon>
        <taxon>Gammaproteobacteria</taxon>
        <taxon>Candidatus Kentrum</taxon>
    </lineage>
</organism>
<proteinExistence type="predicted"/>
<gene>
    <name evidence="1" type="ORF">BECKDK2373B_GA0170837_102232</name>
</gene>
<evidence type="ECO:0000313" key="1">
    <source>
        <dbReference type="EMBL" id="VFJ49082.1"/>
    </source>
</evidence>
<dbReference type="EMBL" id="CAADEX010000022">
    <property type="protein sequence ID" value="VFJ49082.1"/>
    <property type="molecule type" value="Genomic_DNA"/>
</dbReference>
<dbReference type="AlphaFoldDB" id="A0A450SAB5"/>
<protein>
    <submittedName>
        <fullName evidence="1">Uncharacterized protein</fullName>
    </submittedName>
</protein>
<accession>A0A450SAB5</accession>
<sequence>MITGYPQVEIRYGTAKKPDREGEALADGNIGRTRLGGSLALPWKGSRRVIRMVKLRVFTERGEMVDARSFTTQLLG</sequence>